<organism evidence="4 5">
    <name type="scientific">Paracidovorax valerianellae</name>
    <dbReference type="NCBI Taxonomy" id="187868"/>
    <lineage>
        <taxon>Bacteria</taxon>
        <taxon>Pseudomonadati</taxon>
        <taxon>Pseudomonadota</taxon>
        <taxon>Betaproteobacteria</taxon>
        <taxon>Burkholderiales</taxon>
        <taxon>Comamonadaceae</taxon>
        <taxon>Paracidovorax</taxon>
    </lineage>
</organism>
<evidence type="ECO:0000313" key="4">
    <source>
        <dbReference type="EMBL" id="SDE01353.1"/>
    </source>
</evidence>
<dbReference type="InterPro" id="IPR050706">
    <property type="entry name" value="Cyclic-di-GMP_PDE-like"/>
</dbReference>
<evidence type="ECO:0000256" key="1">
    <source>
        <dbReference type="SAM" id="MobiDB-lite"/>
    </source>
</evidence>
<dbReference type="Pfam" id="PF01590">
    <property type="entry name" value="GAF"/>
    <property type="match status" value="1"/>
</dbReference>
<accession>A0A1G6ZG64</accession>
<dbReference type="Gene3D" id="3.30.450.40">
    <property type="match status" value="1"/>
</dbReference>
<dbReference type="CDD" id="cd01948">
    <property type="entry name" value="EAL"/>
    <property type="match status" value="1"/>
</dbReference>
<feature type="region of interest" description="Disordered" evidence="1">
    <location>
        <begin position="1"/>
        <end position="28"/>
    </location>
</feature>
<dbReference type="InterPro" id="IPR001633">
    <property type="entry name" value="EAL_dom"/>
</dbReference>
<dbReference type="InterPro" id="IPR035919">
    <property type="entry name" value="EAL_sf"/>
</dbReference>
<dbReference type="Pfam" id="PF00990">
    <property type="entry name" value="GGDEF"/>
    <property type="match status" value="1"/>
</dbReference>
<dbReference type="SMART" id="SM00267">
    <property type="entry name" value="GGDEF"/>
    <property type="match status" value="1"/>
</dbReference>
<dbReference type="SUPFAM" id="SSF55781">
    <property type="entry name" value="GAF domain-like"/>
    <property type="match status" value="1"/>
</dbReference>
<dbReference type="STRING" id="187868.SAMN05192589_11182"/>
<dbReference type="EMBL" id="FMZC01000011">
    <property type="protein sequence ID" value="SDE01353.1"/>
    <property type="molecule type" value="Genomic_DNA"/>
</dbReference>
<gene>
    <name evidence="4" type="ORF">SAMN05192589_11182</name>
</gene>
<feature type="domain" description="EAL" evidence="2">
    <location>
        <begin position="357"/>
        <end position="609"/>
    </location>
</feature>
<evidence type="ECO:0000259" key="3">
    <source>
        <dbReference type="PROSITE" id="PS50887"/>
    </source>
</evidence>
<dbReference type="InterPro" id="IPR000160">
    <property type="entry name" value="GGDEF_dom"/>
</dbReference>
<sequence length="636" mass="70156">MQALTPTTTPHSDPASAREAALEQEAHHQKEQQRLFALRASGLMDTPPSDGFDRITRLASTLFDTPIALVTLLEADRQWHKSRIGLAACELPRSIAFCHHTIEGADLLVVNDTLLDDRFARNPLVTGDVGVRFYAGAPLVLPGGHALGALCILDQRPRTFDATQRQQLKDLAALVMNEIALLRTAGRINEITGLYNRAQLVHDLMDRCAQTPGEPRTLVLLDVIRDRDLQQAVRAIGIAPLEAGLRDVARHLSQALGPEVQLYHASETRFAYLLPEDSPAAQEQAVQAVQRHLQEAFRSSRVVLELHLVAGLSRFTLDEESANDVLRRATSALHQADELQRPFVWYAPESDTAHRRAFALLRGLPQGLAEGDFRLVYQPQFEVRQNRFSGVEALIRWRHPRHGNVSPAEFIPQVEQTALIHLLTEWVLHTALAQLAEWNLQGLSLTMAINVSARNLEHPDFVTILRNALALHGVAARQLHIECTENVALNGRATQGVLEEIRAMGLKVSLDDFGIGYCNLSCLRALPAEMLKLDQSLVKPIAHDMQAWTLLRTIIALGQRLGYQLVAEGVESREILEMVSDAGCDLAQGYFLAYPMEAEAVAPFFAAQHEKLFTAGAKELHAPMVSAGSGFGSGMA</sequence>
<dbReference type="InterPro" id="IPR029787">
    <property type="entry name" value="Nucleotide_cyclase"/>
</dbReference>
<dbReference type="SUPFAM" id="SSF141868">
    <property type="entry name" value="EAL domain-like"/>
    <property type="match status" value="1"/>
</dbReference>
<dbReference type="GO" id="GO:0071111">
    <property type="term" value="F:cyclic-guanylate-specific phosphodiesterase activity"/>
    <property type="evidence" value="ECO:0007669"/>
    <property type="project" value="InterPro"/>
</dbReference>
<evidence type="ECO:0000313" key="5">
    <source>
        <dbReference type="Proteomes" id="UP000198781"/>
    </source>
</evidence>
<dbReference type="SMART" id="SM00065">
    <property type="entry name" value="GAF"/>
    <property type="match status" value="1"/>
</dbReference>
<dbReference type="InterPro" id="IPR003018">
    <property type="entry name" value="GAF"/>
</dbReference>
<dbReference type="Gene3D" id="3.20.20.450">
    <property type="entry name" value="EAL domain"/>
    <property type="match status" value="1"/>
</dbReference>
<dbReference type="SMART" id="SM00052">
    <property type="entry name" value="EAL"/>
    <property type="match status" value="1"/>
</dbReference>
<proteinExistence type="predicted"/>
<dbReference type="SUPFAM" id="SSF55073">
    <property type="entry name" value="Nucleotide cyclase"/>
    <property type="match status" value="1"/>
</dbReference>
<dbReference type="PROSITE" id="PS50883">
    <property type="entry name" value="EAL"/>
    <property type="match status" value="1"/>
</dbReference>
<feature type="domain" description="GGDEF" evidence="3">
    <location>
        <begin position="214"/>
        <end position="349"/>
    </location>
</feature>
<protein>
    <submittedName>
        <fullName evidence="4">EAL domain, c-di-GMP-specific phosphodiesterase class I (Or its enzymatically inactive variant)</fullName>
    </submittedName>
</protein>
<feature type="compositionally biased region" description="Polar residues" evidence="1">
    <location>
        <begin position="1"/>
        <end position="11"/>
    </location>
</feature>
<name>A0A1G6ZG64_9BURK</name>
<dbReference type="Proteomes" id="UP000198781">
    <property type="component" value="Unassembled WGS sequence"/>
</dbReference>
<dbReference type="RefSeq" id="WP_245711429.1">
    <property type="nucleotide sequence ID" value="NZ_FMZC01000011.1"/>
</dbReference>
<dbReference type="Pfam" id="PF00563">
    <property type="entry name" value="EAL"/>
    <property type="match status" value="1"/>
</dbReference>
<reference evidence="4 5" key="1">
    <citation type="submission" date="2016-10" db="EMBL/GenBank/DDBJ databases">
        <authorList>
            <person name="de Groot N.N."/>
        </authorList>
    </citation>
    <scope>NUCLEOTIDE SEQUENCE [LARGE SCALE GENOMIC DNA]</scope>
    <source>
        <strain evidence="4 5">DSM 16619</strain>
    </source>
</reference>
<dbReference type="PANTHER" id="PTHR33121:SF19">
    <property type="entry name" value="CYCLIC DI-GMP PHOSPHODIESTERASE PA2567"/>
    <property type="match status" value="1"/>
</dbReference>
<keyword evidence="5" id="KW-1185">Reference proteome</keyword>
<dbReference type="AlphaFoldDB" id="A0A1G6ZG64"/>
<dbReference type="PROSITE" id="PS50887">
    <property type="entry name" value="GGDEF"/>
    <property type="match status" value="1"/>
</dbReference>
<dbReference type="InterPro" id="IPR029016">
    <property type="entry name" value="GAF-like_dom_sf"/>
</dbReference>
<dbReference type="PANTHER" id="PTHR33121">
    <property type="entry name" value="CYCLIC DI-GMP PHOSPHODIESTERASE PDEF"/>
    <property type="match status" value="1"/>
</dbReference>
<dbReference type="InterPro" id="IPR043128">
    <property type="entry name" value="Rev_trsase/Diguanyl_cyclase"/>
</dbReference>
<evidence type="ECO:0000259" key="2">
    <source>
        <dbReference type="PROSITE" id="PS50883"/>
    </source>
</evidence>
<dbReference type="Gene3D" id="3.30.70.270">
    <property type="match status" value="1"/>
</dbReference>